<gene>
    <name evidence="2" type="ORF">F2Q68_00032078</name>
</gene>
<evidence type="ECO:0000256" key="1">
    <source>
        <dbReference type="SAM" id="MobiDB-lite"/>
    </source>
</evidence>
<organism evidence="2 3">
    <name type="scientific">Brassica cretica</name>
    <name type="common">Mustard</name>
    <dbReference type="NCBI Taxonomy" id="69181"/>
    <lineage>
        <taxon>Eukaryota</taxon>
        <taxon>Viridiplantae</taxon>
        <taxon>Streptophyta</taxon>
        <taxon>Embryophyta</taxon>
        <taxon>Tracheophyta</taxon>
        <taxon>Spermatophyta</taxon>
        <taxon>Magnoliopsida</taxon>
        <taxon>eudicotyledons</taxon>
        <taxon>Gunneridae</taxon>
        <taxon>Pentapetalae</taxon>
        <taxon>rosids</taxon>
        <taxon>malvids</taxon>
        <taxon>Brassicales</taxon>
        <taxon>Brassicaceae</taxon>
        <taxon>Brassiceae</taxon>
        <taxon>Brassica</taxon>
    </lineage>
</organism>
<reference evidence="2" key="1">
    <citation type="submission" date="2019-12" db="EMBL/GenBank/DDBJ databases">
        <title>Genome sequencing and annotation of Brassica cretica.</title>
        <authorList>
            <person name="Studholme D.J."/>
            <person name="Sarris P.F."/>
        </authorList>
    </citation>
    <scope>NUCLEOTIDE SEQUENCE</scope>
    <source>
        <strain evidence="2">PFS-001/15</strain>
        <tissue evidence="2">Leaf</tissue>
    </source>
</reference>
<feature type="region of interest" description="Disordered" evidence="1">
    <location>
        <begin position="1"/>
        <end position="24"/>
    </location>
</feature>
<feature type="compositionally biased region" description="Basic and acidic residues" evidence="1">
    <location>
        <begin position="12"/>
        <end position="22"/>
    </location>
</feature>
<feature type="region of interest" description="Disordered" evidence="1">
    <location>
        <begin position="224"/>
        <end position="243"/>
    </location>
</feature>
<dbReference type="EMBL" id="QGKW02002005">
    <property type="protein sequence ID" value="KAF2542045.1"/>
    <property type="molecule type" value="Genomic_DNA"/>
</dbReference>
<dbReference type="AlphaFoldDB" id="A0A8S9G7M6"/>
<feature type="compositionally biased region" description="Acidic residues" evidence="1">
    <location>
        <begin position="1"/>
        <end position="11"/>
    </location>
</feature>
<comment type="caution">
    <text evidence="2">The sequence shown here is derived from an EMBL/GenBank/DDBJ whole genome shotgun (WGS) entry which is preliminary data.</text>
</comment>
<proteinExistence type="predicted"/>
<evidence type="ECO:0000313" key="3">
    <source>
        <dbReference type="Proteomes" id="UP000712281"/>
    </source>
</evidence>
<name>A0A8S9G7M6_BRACR</name>
<dbReference type="Proteomes" id="UP000712281">
    <property type="component" value="Unassembled WGS sequence"/>
</dbReference>
<accession>A0A8S9G7M6</accession>
<protein>
    <submittedName>
        <fullName evidence="2">Uncharacterized protein</fullName>
    </submittedName>
</protein>
<evidence type="ECO:0000313" key="2">
    <source>
        <dbReference type="EMBL" id="KAF2542045.1"/>
    </source>
</evidence>
<sequence length="401" mass="46795">MDTEEYDENYEEERPIEQRTILDEEDRLLHHSSWKKKSPSIDRNASTSIDTQLHQPNHLPASTDISYYPSIDANVDATRDGDYSIGSWADDRHDESYAVETSYRDQGADELHEGFTDVELLNMQRRDETYQKHFSYPIDRAIPPSIDINPSTSIDINHTTSIDSRPKPKTTIRKKINLITCIGVPHGVLGDIWVHLELKRGDKEHQQKVTKEFYNTAGGIDKRFKQKSRHPTRPPIDVDVPTSVDRRPEFGRSAFDLFDGNTILVHNKDIKRLLERASRDEHNYICLPEHASSFTKTKLVPEIYTKDEISEMFYEIFGEQENNKEEFQMKLDGVYYPLNDNISWLTTCMEEMRQDIARIQRATDMSRSTSIDRHRSTVAYMHRSTTAYQHRSTKIHHTHIR</sequence>